<sequence length="161" mass="17994">MKKNIRKFLLITTLILGIQGFAEATNVKAASSSPLPNDKYCFAVTKDATTTDMNGNTTATALKAGTDWKVSNEFYHQDQINYQIASNIFVNQNFGYLYLPMVQTITTANHTTHLYDHNGNEIKNRALAPNSSWYSDRSILVDKITYCRVATDEFVALGDLV</sequence>
<dbReference type="RefSeq" id="WP_059075200.1">
    <property type="nucleotide sequence ID" value="NZ_CP049366.1"/>
</dbReference>
<keyword evidence="3" id="KW-1185">Reference proteome</keyword>
<reference evidence="2 3" key="1">
    <citation type="submission" date="2020-02" db="EMBL/GenBank/DDBJ databases">
        <title>Complete Genome Sequence of Lactobacillus sp. NFFJ11 Isolated from animal feed.</title>
        <authorList>
            <person name="Jung J.Y."/>
        </authorList>
    </citation>
    <scope>NUCLEOTIDE SEQUENCE [LARGE SCALE GENOMIC DNA]</scope>
    <source>
        <strain evidence="2 3">NFFJ11</strain>
    </source>
</reference>
<evidence type="ECO:0000313" key="2">
    <source>
        <dbReference type="EMBL" id="QMT84265.1"/>
    </source>
</evidence>
<evidence type="ECO:0000313" key="3">
    <source>
        <dbReference type="Proteomes" id="UP000514410"/>
    </source>
</evidence>
<keyword evidence="1" id="KW-0732">Signal</keyword>
<evidence type="ECO:0000256" key="1">
    <source>
        <dbReference type="SAM" id="SignalP"/>
    </source>
</evidence>
<dbReference type="KEGG" id="cpab:G6534_06330"/>
<feature type="signal peptide" evidence="1">
    <location>
        <begin position="1"/>
        <end position="24"/>
    </location>
</feature>
<protein>
    <recommendedName>
        <fullName evidence="4">Surface layer protein A domain-containing protein</fullName>
    </recommendedName>
</protein>
<evidence type="ECO:0008006" key="4">
    <source>
        <dbReference type="Google" id="ProtNLM"/>
    </source>
</evidence>
<dbReference type="AlphaFoldDB" id="A0A7L7KX00"/>
<feature type="chain" id="PRO_5029831869" description="Surface layer protein A domain-containing protein" evidence="1">
    <location>
        <begin position="25"/>
        <end position="161"/>
    </location>
</feature>
<gene>
    <name evidence="2" type="ORF">G6534_06330</name>
</gene>
<organism evidence="2 3">
    <name type="scientific">Companilactobacillus pabuli</name>
    <dbReference type="NCBI Taxonomy" id="2714036"/>
    <lineage>
        <taxon>Bacteria</taxon>
        <taxon>Bacillati</taxon>
        <taxon>Bacillota</taxon>
        <taxon>Bacilli</taxon>
        <taxon>Lactobacillales</taxon>
        <taxon>Lactobacillaceae</taxon>
        <taxon>Companilactobacillus</taxon>
    </lineage>
</organism>
<proteinExistence type="predicted"/>
<dbReference type="EMBL" id="CP049366">
    <property type="protein sequence ID" value="QMT84265.1"/>
    <property type="molecule type" value="Genomic_DNA"/>
</dbReference>
<dbReference type="Proteomes" id="UP000514410">
    <property type="component" value="Chromosome"/>
</dbReference>
<accession>A0A7L7KX00</accession>
<name>A0A7L7KX00_9LACO</name>